<dbReference type="EMBL" id="LAJE02000022">
    <property type="protein sequence ID" value="OEO33174.1"/>
    <property type="molecule type" value="Genomic_DNA"/>
</dbReference>
<dbReference type="Gene3D" id="1.10.530.40">
    <property type="match status" value="1"/>
</dbReference>
<evidence type="ECO:0000256" key="2">
    <source>
        <dbReference type="ARBA" id="ARBA00022638"/>
    </source>
</evidence>
<dbReference type="InterPro" id="IPR023347">
    <property type="entry name" value="Lysozyme_dom_sf"/>
</dbReference>
<gene>
    <name evidence="6" type="ORF">VW23_007915</name>
</gene>
<keyword evidence="1 3" id="KW-0929">Antimicrobial</keyword>
<keyword evidence="7" id="KW-1185">Reference proteome</keyword>
<dbReference type="GO" id="GO:0003796">
    <property type="term" value="F:lysozyme activity"/>
    <property type="evidence" value="ECO:0007669"/>
    <property type="project" value="UniProtKB-EC"/>
</dbReference>
<dbReference type="Pfam" id="PF19955">
    <property type="entry name" value="EAD1"/>
    <property type="match status" value="1"/>
</dbReference>
<evidence type="ECO:0000256" key="3">
    <source>
        <dbReference type="RuleBase" id="RU003788"/>
    </source>
</evidence>
<keyword evidence="4" id="KW-0472">Membrane</keyword>
<dbReference type="SUPFAM" id="SSF53955">
    <property type="entry name" value="Lysozyme-like"/>
    <property type="match status" value="1"/>
</dbReference>
<reference evidence="6 7" key="1">
    <citation type="journal article" date="2015" name="Genome Announc.">
        <title>Genome Assemblies of Three Soil-Associated Devosia species: D. insulae, D. limi, and D. soli.</title>
        <authorList>
            <person name="Hassan Y.I."/>
            <person name="Lepp D."/>
            <person name="Zhou T."/>
        </authorList>
    </citation>
    <scope>NUCLEOTIDE SEQUENCE [LARGE SCALE GENOMIC DNA]</scope>
    <source>
        <strain evidence="6 7">DS-56</strain>
    </source>
</reference>
<feature type="transmembrane region" description="Helical" evidence="4">
    <location>
        <begin position="86"/>
        <end position="109"/>
    </location>
</feature>
<keyword evidence="2 3" id="KW-0081">Bacteriolytic enzyme</keyword>
<dbReference type="Pfam" id="PF00959">
    <property type="entry name" value="Phage_lysozyme"/>
    <property type="match status" value="1"/>
</dbReference>
<protein>
    <recommendedName>
        <fullName evidence="3">Lysozyme</fullName>
        <ecNumber evidence="3">3.2.1.17</ecNumber>
    </recommendedName>
</protein>
<dbReference type="AlphaFoldDB" id="A0A1E5XX66"/>
<dbReference type="GO" id="GO:0016998">
    <property type="term" value="P:cell wall macromolecule catabolic process"/>
    <property type="evidence" value="ECO:0007669"/>
    <property type="project" value="InterPro"/>
</dbReference>
<feature type="domain" description="Effector-associated" evidence="5">
    <location>
        <begin position="2"/>
        <end position="71"/>
    </location>
</feature>
<dbReference type="GO" id="GO:0042742">
    <property type="term" value="P:defense response to bacterium"/>
    <property type="evidence" value="ECO:0007669"/>
    <property type="project" value="UniProtKB-KW"/>
</dbReference>
<keyword evidence="3" id="KW-0378">Hydrolase</keyword>
<dbReference type="GO" id="GO:0009253">
    <property type="term" value="P:peptidoglycan catabolic process"/>
    <property type="evidence" value="ECO:0007669"/>
    <property type="project" value="InterPro"/>
</dbReference>
<name>A0A1E5XX66_9HYPH</name>
<comment type="similarity">
    <text evidence="3">Belongs to the glycosyl hydrolase 24 family.</text>
</comment>
<evidence type="ECO:0000313" key="7">
    <source>
        <dbReference type="Proteomes" id="UP000095463"/>
    </source>
</evidence>
<evidence type="ECO:0000313" key="6">
    <source>
        <dbReference type="EMBL" id="OEO33174.1"/>
    </source>
</evidence>
<keyword evidence="3" id="KW-0326">Glycosidase</keyword>
<keyword evidence="4" id="KW-1133">Transmembrane helix</keyword>
<keyword evidence="4" id="KW-0812">Transmembrane</keyword>
<dbReference type="Proteomes" id="UP000095463">
    <property type="component" value="Unassembled WGS sequence"/>
</dbReference>
<dbReference type="InterPro" id="IPR002196">
    <property type="entry name" value="Glyco_hydro_24"/>
</dbReference>
<dbReference type="InterPro" id="IPR045430">
    <property type="entry name" value="EAD1"/>
</dbReference>
<evidence type="ECO:0000256" key="4">
    <source>
        <dbReference type="SAM" id="Phobius"/>
    </source>
</evidence>
<dbReference type="EC" id="3.2.1.17" evidence="3"/>
<dbReference type="InterPro" id="IPR023346">
    <property type="entry name" value="Lysozyme-like_dom_sf"/>
</dbReference>
<accession>A0A1E5XX66</accession>
<evidence type="ECO:0000259" key="5">
    <source>
        <dbReference type="Pfam" id="PF19955"/>
    </source>
</evidence>
<sequence>MRRVLAELYPERRAAMTLVEDAGLTAADIDFDGSSLTMWASILRHARPRDTIDAVLERALADNPDNQELLKAQRHEPSSPLPTGRAGGIALGGVAVALVVVVVLGYSIWTSMRISALEGKVTQQESELLETKVNLAKAPFAPARLPVLDEAKVPGNLPSVQETRQLLSQDAIDLMVAFEIGSAKGQDLPAHLFRGSINIGIGYDLGFVTAEQFTRDWGARLPAEMLVRLSPWVGRRDVPDGYNLEGITIPWQDALDVFLGSSVRPFVAGVLALPRADELPADSFGALVSLAYNMGMGGLTSQGARIRDLLASGEFAAIPAQIIAMKRLGPKFPGLQRRRDAEALLFQLGLDKQQLQGTL</sequence>
<organism evidence="6 7">
    <name type="scientific">Devosia insulae DS-56</name>
    <dbReference type="NCBI Taxonomy" id="1116389"/>
    <lineage>
        <taxon>Bacteria</taxon>
        <taxon>Pseudomonadati</taxon>
        <taxon>Pseudomonadota</taxon>
        <taxon>Alphaproteobacteria</taxon>
        <taxon>Hyphomicrobiales</taxon>
        <taxon>Devosiaceae</taxon>
        <taxon>Devosia</taxon>
    </lineage>
</organism>
<comment type="caution">
    <text evidence="6">The sequence shown here is derived from an EMBL/GenBank/DDBJ whole genome shotgun (WGS) entry which is preliminary data.</text>
</comment>
<dbReference type="GO" id="GO:0031640">
    <property type="term" value="P:killing of cells of another organism"/>
    <property type="evidence" value="ECO:0007669"/>
    <property type="project" value="UniProtKB-KW"/>
</dbReference>
<proteinExistence type="inferred from homology"/>
<evidence type="ECO:0000256" key="1">
    <source>
        <dbReference type="ARBA" id="ARBA00022529"/>
    </source>
</evidence>
<comment type="catalytic activity">
    <reaction evidence="3">
        <text>Hydrolysis of (1-&gt;4)-beta-linkages between N-acetylmuramic acid and N-acetyl-D-glucosamine residues in a peptidoglycan and between N-acetyl-D-glucosamine residues in chitodextrins.</text>
        <dbReference type="EC" id="3.2.1.17"/>
    </reaction>
</comment>